<evidence type="ECO:0000256" key="1">
    <source>
        <dbReference type="SAM" id="MobiDB-lite"/>
    </source>
</evidence>
<protein>
    <submittedName>
        <fullName evidence="3">Uncharacterized protein LOC105042565</fullName>
    </submittedName>
</protein>
<feature type="region of interest" description="Disordered" evidence="1">
    <location>
        <begin position="111"/>
        <end position="133"/>
    </location>
</feature>
<evidence type="ECO:0000313" key="2">
    <source>
        <dbReference type="Proteomes" id="UP000504607"/>
    </source>
</evidence>
<name>A0A6I9QZY5_ELAGV</name>
<evidence type="ECO:0000313" key="3">
    <source>
        <dbReference type="RefSeq" id="XP_010918149.1"/>
    </source>
</evidence>
<dbReference type="AlphaFoldDB" id="A0A6I9QZY5"/>
<gene>
    <name evidence="3" type="primary">LOC105042565</name>
</gene>
<proteinExistence type="predicted"/>
<accession>A0A6I9QZY5</accession>
<organism evidence="2 3">
    <name type="scientific">Elaeis guineensis var. tenera</name>
    <name type="common">Oil palm</name>
    <dbReference type="NCBI Taxonomy" id="51953"/>
    <lineage>
        <taxon>Eukaryota</taxon>
        <taxon>Viridiplantae</taxon>
        <taxon>Streptophyta</taxon>
        <taxon>Embryophyta</taxon>
        <taxon>Tracheophyta</taxon>
        <taxon>Spermatophyta</taxon>
        <taxon>Magnoliopsida</taxon>
        <taxon>Liliopsida</taxon>
        <taxon>Arecaceae</taxon>
        <taxon>Arecoideae</taxon>
        <taxon>Cocoseae</taxon>
        <taxon>Elaeidinae</taxon>
        <taxon>Elaeis</taxon>
    </lineage>
</organism>
<dbReference type="InParanoid" id="A0A6I9QZY5"/>
<dbReference type="OrthoDB" id="1304043at2759"/>
<keyword evidence="2" id="KW-1185">Reference proteome</keyword>
<sequence length="133" mass="14864">MQMEMERNLVKEDNSPMKRDGRVLTRCPNLRIMRSLRNAEGIEEAHGGKVVGRDDENGVVTVKIVVTKEQLRQMVASTGRGWSNAGLHQLAAPPSMEQLLHVLRRRHMKKAEAGKGCNGSGWRPALQSIPEEN</sequence>
<reference evidence="3" key="1">
    <citation type="submission" date="2025-08" db="UniProtKB">
        <authorList>
            <consortium name="RefSeq"/>
        </authorList>
    </citation>
    <scope>IDENTIFICATION</scope>
</reference>
<dbReference type="RefSeq" id="XP_010918149.1">
    <property type="nucleotide sequence ID" value="XM_010919847.2"/>
</dbReference>
<dbReference type="GeneID" id="105042565"/>
<dbReference type="KEGG" id="egu:105042565"/>
<feature type="region of interest" description="Disordered" evidence="1">
    <location>
        <begin position="1"/>
        <end position="21"/>
    </location>
</feature>
<dbReference type="Proteomes" id="UP000504607">
    <property type="component" value="Chromosome 4"/>
</dbReference>